<evidence type="ECO:0000313" key="6">
    <source>
        <dbReference type="Proteomes" id="UP000092600"/>
    </source>
</evidence>
<dbReference type="Proteomes" id="UP000092600">
    <property type="component" value="Unassembled WGS sequence"/>
</dbReference>
<feature type="domain" description="RRM" evidence="4">
    <location>
        <begin position="223"/>
        <end position="302"/>
    </location>
</feature>
<feature type="region of interest" description="Disordered" evidence="3">
    <location>
        <begin position="180"/>
        <end position="220"/>
    </location>
</feature>
<evidence type="ECO:0000256" key="3">
    <source>
        <dbReference type="SAM" id="MobiDB-lite"/>
    </source>
</evidence>
<gene>
    <name evidence="5" type="ORF">ACMD2_00149</name>
</gene>
<keyword evidence="1 2" id="KW-0694">RNA-binding</keyword>
<proteinExistence type="predicted"/>
<sequence length="514" mass="53956">MATKKRKVDQEDDLLSAPNHHDSSDHKTPRQTLYFPIPDDAPAAAGDGDGDGDDYAGEEDEDEDLGKLLEPFPREQLISLLRSAAARDPRTLDEILSAADADPAHRKLFVHGLGWETTSEGLRAAFARYGEIEDCRVIVDKPSGRSKGYGFVQFRHRSSASRALREPQKLIDNRMTACQLASTGPTPHGHQQHNPSPNPLPNPSHSPNPNPNPSTTYSDNLPRKIYVANVHADIDGARLYNFFAKFGEIEEGPLGFDRQTGKAKGFALFVYKTLEGAQKALEEPIKNFEGHLLQCQRATDGRNKAASGPMINPSGNEVVAAMNMPQSIAAYNGVVGMGGMTPDMGLAQQTALLNQGFLGMGAPQAFVQGMQPNAAMLAMLAAAGQNPAAFGFNPAVLASLNPAFAAAALGAGAQPTMAPSAVTQTSPIQGLGVGSIGYQTAGFQGGPPGFQGPSVLQGPPGFQGPPGYQGTTPVTQQGGAAGTAGVAPYQAGPAGQAQMPRPPIGHMGGYGQQH</sequence>
<dbReference type="SMART" id="SM00360">
    <property type="entry name" value="RRM"/>
    <property type="match status" value="2"/>
</dbReference>
<evidence type="ECO:0000259" key="4">
    <source>
        <dbReference type="PROSITE" id="PS50102"/>
    </source>
</evidence>
<dbReference type="InterPro" id="IPR012677">
    <property type="entry name" value="Nucleotide-bd_a/b_plait_sf"/>
</dbReference>
<dbReference type="PANTHER" id="PTHR48024">
    <property type="entry name" value="GEO13361P1-RELATED"/>
    <property type="match status" value="1"/>
</dbReference>
<protein>
    <submittedName>
        <fullName evidence="5">UBP1-associated protein 2B</fullName>
    </submittedName>
</protein>
<feature type="region of interest" description="Disordered" evidence="3">
    <location>
        <begin position="1"/>
        <end position="63"/>
    </location>
</feature>
<evidence type="ECO:0000313" key="5">
    <source>
        <dbReference type="EMBL" id="OAY79297.1"/>
    </source>
</evidence>
<comment type="caution">
    <text evidence="5">The sequence shown here is derived from an EMBL/GenBank/DDBJ whole genome shotgun (WGS) entry which is preliminary data.</text>
</comment>
<feature type="compositionally biased region" description="Acidic residues" evidence="3">
    <location>
        <begin position="48"/>
        <end position="63"/>
    </location>
</feature>
<feature type="region of interest" description="Disordered" evidence="3">
    <location>
        <begin position="443"/>
        <end position="514"/>
    </location>
</feature>
<dbReference type="Gene3D" id="3.30.70.330">
    <property type="match status" value="2"/>
</dbReference>
<feature type="domain" description="RRM" evidence="4">
    <location>
        <begin position="106"/>
        <end position="183"/>
    </location>
</feature>
<dbReference type="InterPro" id="IPR050886">
    <property type="entry name" value="RNA-binding_reg"/>
</dbReference>
<feature type="compositionally biased region" description="Pro residues" evidence="3">
    <location>
        <begin position="196"/>
        <end position="212"/>
    </location>
</feature>
<dbReference type="EMBL" id="LSRQ01001111">
    <property type="protein sequence ID" value="OAY79297.1"/>
    <property type="molecule type" value="Genomic_DNA"/>
</dbReference>
<dbReference type="InterPro" id="IPR035979">
    <property type="entry name" value="RBD_domain_sf"/>
</dbReference>
<dbReference type="GO" id="GO:0003723">
    <property type="term" value="F:RNA binding"/>
    <property type="evidence" value="ECO:0007669"/>
    <property type="project" value="UniProtKB-UniRule"/>
</dbReference>
<reference evidence="5 6" key="1">
    <citation type="journal article" date="2016" name="DNA Res.">
        <title>The draft genome of MD-2 pineapple using hybrid error correction of long reads.</title>
        <authorList>
            <person name="Redwan R.M."/>
            <person name="Saidin A."/>
            <person name="Kumar S.V."/>
        </authorList>
    </citation>
    <scope>NUCLEOTIDE SEQUENCE [LARGE SCALE GENOMIC DNA]</scope>
    <source>
        <strain evidence="6">cv. MD2</strain>
        <tissue evidence="5">Leaf</tissue>
    </source>
</reference>
<evidence type="ECO:0000256" key="2">
    <source>
        <dbReference type="PROSITE-ProRule" id="PRU00176"/>
    </source>
</evidence>
<dbReference type="STRING" id="4615.A0A199VQ32"/>
<dbReference type="PROSITE" id="PS50102">
    <property type="entry name" value="RRM"/>
    <property type="match status" value="2"/>
</dbReference>
<feature type="compositionally biased region" description="Basic and acidic residues" evidence="3">
    <location>
        <begin position="19"/>
        <end position="28"/>
    </location>
</feature>
<organism evidence="5 6">
    <name type="scientific">Ananas comosus</name>
    <name type="common">Pineapple</name>
    <name type="synonym">Ananas ananas</name>
    <dbReference type="NCBI Taxonomy" id="4615"/>
    <lineage>
        <taxon>Eukaryota</taxon>
        <taxon>Viridiplantae</taxon>
        <taxon>Streptophyta</taxon>
        <taxon>Embryophyta</taxon>
        <taxon>Tracheophyta</taxon>
        <taxon>Spermatophyta</taxon>
        <taxon>Magnoliopsida</taxon>
        <taxon>Liliopsida</taxon>
        <taxon>Poales</taxon>
        <taxon>Bromeliaceae</taxon>
        <taxon>Bromelioideae</taxon>
        <taxon>Ananas</taxon>
    </lineage>
</organism>
<dbReference type="SUPFAM" id="SSF54928">
    <property type="entry name" value="RNA-binding domain, RBD"/>
    <property type="match status" value="2"/>
</dbReference>
<dbReference type="Pfam" id="PF00076">
    <property type="entry name" value="RRM_1"/>
    <property type="match status" value="2"/>
</dbReference>
<dbReference type="InterPro" id="IPR000504">
    <property type="entry name" value="RRM_dom"/>
</dbReference>
<dbReference type="GO" id="GO:0005634">
    <property type="term" value="C:nucleus"/>
    <property type="evidence" value="ECO:0007669"/>
    <property type="project" value="TreeGrafter"/>
</dbReference>
<dbReference type="PANTHER" id="PTHR48024:SF9">
    <property type="entry name" value="UBP1-ASSOCIATED PROTEINS 1A-RELATED"/>
    <property type="match status" value="1"/>
</dbReference>
<dbReference type="AlphaFoldDB" id="A0A199VQ32"/>
<accession>A0A199VQ32</accession>
<feature type="compositionally biased region" description="Low complexity" evidence="3">
    <location>
        <begin position="451"/>
        <end position="499"/>
    </location>
</feature>
<evidence type="ECO:0000256" key="1">
    <source>
        <dbReference type="ARBA" id="ARBA00022884"/>
    </source>
</evidence>
<name>A0A199VQ32_ANACO</name>